<name>A0A2M9G627_9PROT</name>
<dbReference type="PROSITE" id="PS51257">
    <property type="entry name" value="PROKAR_LIPOPROTEIN"/>
    <property type="match status" value="1"/>
</dbReference>
<protein>
    <recommendedName>
        <fullName evidence="4">DUF2927 domain-containing protein</fullName>
    </recommendedName>
</protein>
<dbReference type="AlphaFoldDB" id="A0A2M9G627"/>
<keyword evidence="1" id="KW-0732">Signal</keyword>
<evidence type="ECO:0000256" key="1">
    <source>
        <dbReference type="SAM" id="SignalP"/>
    </source>
</evidence>
<reference evidence="2 3" key="1">
    <citation type="submission" date="2017-11" db="EMBL/GenBank/DDBJ databases">
        <title>Draft genome sequence of Rhizobiales bacterium SY3-13.</title>
        <authorList>
            <person name="Sun C."/>
        </authorList>
    </citation>
    <scope>NUCLEOTIDE SEQUENCE [LARGE SCALE GENOMIC DNA]</scope>
    <source>
        <strain evidence="2 3">SY3-13</strain>
    </source>
</reference>
<dbReference type="InterPro" id="IPR021323">
    <property type="entry name" value="DUF2927"/>
</dbReference>
<gene>
    <name evidence="2" type="ORF">CVT23_02705</name>
</gene>
<keyword evidence="3" id="KW-1185">Reference proteome</keyword>
<dbReference type="RefSeq" id="WP_109796219.1">
    <property type="nucleotide sequence ID" value="NZ_PHIG01000007.1"/>
</dbReference>
<organism evidence="2 3">
    <name type="scientific">Minwuia thermotolerans</name>
    <dbReference type="NCBI Taxonomy" id="2056226"/>
    <lineage>
        <taxon>Bacteria</taxon>
        <taxon>Pseudomonadati</taxon>
        <taxon>Pseudomonadota</taxon>
        <taxon>Alphaproteobacteria</taxon>
        <taxon>Minwuiales</taxon>
        <taxon>Minwuiaceae</taxon>
        <taxon>Minwuia</taxon>
    </lineage>
</organism>
<dbReference type="Proteomes" id="UP000229498">
    <property type="component" value="Unassembled WGS sequence"/>
</dbReference>
<feature type="chain" id="PRO_5014929020" description="DUF2927 domain-containing protein" evidence="1">
    <location>
        <begin position="18"/>
        <end position="263"/>
    </location>
</feature>
<comment type="caution">
    <text evidence="2">The sequence shown here is derived from an EMBL/GenBank/DDBJ whole genome shotgun (WGS) entry which is preliminary data.</text>
</comment>
<dbReference type="Pfam" id="PF11150">
    <property type="entry name" value="DUF2927"/>
    <property type="match status" value="1"/>
</dbReference>
<accession>A0A2M9G627</accession>
<dbReference type="EMBL" id="PHIG01000007">
    <property type="protein sequence ID" value="PJK31163.1"/>
    <property type="molecule type" value="Genomic_DNA"/>
</dbReference>
<feature type="signal peptide" evidence="1">
    <location>
        <begin position="1"/>
        <end position="17"/>
    </location>
</feature>
<evidence type="ECO:0008006" key="4">
    <source>
        <dbReference type="Google" id="ProtNLM"/>
    </source>
</evidence>
<sequence length="263" mass="29137">MSLRVLVALLAATLLLAGCATPGQHGDFTEADVVRGFEIVAFGREFADTEATYVTKFDAPIRIHVLHEPLDLRPVDGTRAVMDMVAGFHRPPAFAGLTHASIDQGGSEALDNAHILVVALGSRNYETFYEKASQRWIEGGKLLVADHFYFSRCGASISDQKGRIRRAVVFLDVDDMSPILNECLAEEILQSLGLPDDDDSLIWSMFNDSNDVRLPTDFDNLLVSVLYSDALRPGQSRRQVMQQVPGLVRELWPSHLARRRSAE</sequence>
<evidence type="ECO:0000313" key="2">
    <source>
        <dbReference type="EMBL" id="PJK31163.1"/>
    </source>
</evidence>
<dbReference type="OrthoDB" id="3295600at2"/>
<evidence type="ECO:0000313" key="3">
    <source>
        <dbReference type="Proteomes" id="UP000229498"/>
    </source>
</evidence>
<proteinExistence type="predicted"/>